<name>A0ACD5HN65_9PROT</name>
<dbReference type="Proteomes" id="UP000271650">
    <property type="component" value="Chromosome"/>
</dbReference>
<proteinExistence type="predicted"/>
<sequence>MIVTVAVVQMVATAEVAENLAAAALLLDRAAAQGARLVLLPENFALMGREETDKLAIMEADGEGPIQDWLAAQARRLGLWLVGGSMPLAAGDGRCHAACLVYDEQGQRRARYDKIHLFDVDLGGGESYRESRSIAPGKEPVLVATPWGRMGLSICYDLRFPELYRAYAGAELLVVPSAFTQRTGLAHWDVLLRARAIENLAFVLAADQGGDHDNGRETFGGSQVIDPWGTVLGRLDKGPGVCMAHLDLDFLGQCRAALPALEHRRACRPPLTKQYRQNPAVAGS</sequence>
<dbReference type="EMBL" id="CP127527">
    <property type="protein sequence ID" value="XRI76748.1"/>
    <property type="molecule type" value="Genomic_DNA"/>
</dbReference>
<accession>A0ACD5HN65</accession>
<evidence type="ECO:0000313" key="1">
    <source>
        <dbReference type="EMBL" id="XRI76748.1"/>
    </source>
</evidence>
<keyword evidence="2" id="KW-1185">Reference proteome</keyword>
<reference evidence="1 2" key="1">
    <citation type="journal article" date="2019" name="Int. J. Syst. Evol. Microbiol.">
        <title>Acidithiobacillus sulfuriphilus sp. nov.: an extremely acidophilic sulfur-oxidizing chemolithotroph isolated from a neutral pH environment.</title>
        <authorList>
            <person name="Falagan C."/>
            <person name="Moya-Beltran A."/>
            <person name="Castro M."/>
            <person name="Quatrini R."/>
            <person name="Johnson D.B."/>
        </authorList>
    </citation>
    <scope>NUCLEOTIDE SEQUENCE [LARGE SCALE GENOMIC DNA]</scope>
    <source>
        <strain evidence="1 2">CJ-2</strain>
    </source>
</reference>
<protein>
    <submittedName>
        <fullName evidence="1">Carbon-nitrogen hydrolase family protein</fullName>
    </submittedName>
</protein>
<gene>
    <name evidence="1" type="ORF">EC580_012420</name>
</gene>
<keyword evidence="1" id="KW-0378">Hydrolase</keyword>
<evidence type="ECO:0000313" key="2">
    <source>
        <dbReference type="Proteomes" id="UP000271650"/>
    </source>
</evidence>
<organism evidence="1 2">
    <name type="scientific">Acidithiobacillus sulfuriphilus</name>
    <dbReference type="NCBI Taxonomy" id="1867749"/>
    <lineage>
        <taxon>Bacteria</taxon>
        <taxon>Pseudomonadati</taxon>
        <taxon>Pseudomonadota</taxon>
        <taxon>Acidithiobacillia</taxon>
        <taxon>Acidithiobacillales</taxon>
        <taxon>Acidithiobacillaceae</taxon>
        <taxon>Acidithiobacillus</taxon>
    </lineage>
</organism>